<dbReference type="Pfam" id="PF07690">
    <property type="entry name" value="MFS_1"/>
    <property type="match status" value="1"/>
</dbReference>
<dbReference type="RefSeq" id="WP_110629102.1">
    <property type="nucleotide sequence ID" value="NZ_CP029788.1"/>
</dbReference>
<comment type="subcellular location">
    <subcellularLocation>
        <location evidence="1">Cell membrane</location>
        <topology evidence="1">Multi-pass membrane protein</topology>
    </subcellularLocation>
</comment>
<feature type="transmembrane region" description="Helical" evidence="9">
    <location>
        <begin position="190"/>
        <end position="210"/>
    </location>
</feature>
<evidence type="ECO:0000256" key="4">
    <source>
        <dbReference type="ARBA" id="ARBA00022475"/>
    </source>
</evidence>
<feature type="transmembrane region" description="Helical" evidence="9">
    <location>
        <begin position="133"/>
        <end position="152"/>
    </location>
</feature>
<feature type="transmembrane region" description="Helical" evidence="9">
    <location>
        <begin position="359"/>
        <end position="378"/>
    </location>
</feature>
<organism evidence="11 12">
    <name type="scientific">Streptomyces actuosus</name>
    <dbReference type="NCBI Taxonomy" id="1885"/>
    <lineage>
        <taxon>Bacteria</taxon>
        <taxon>Bacillati</taxon>
        <taxon>Actinomycetota</taxon>
        <taxon>Actinomycetes</taxon>
        <taxon>Kitasatosporales</taxon>
        <taxon>Streptomycetaceae</taxon>
        <taxon>Streptomyces</taxon>
    </lineage>
</organism>
<feature type="transmembrane region" description="Helical" evidence="9">
    <location>
        <begin position="295"/>
        <end position="318"/>
    </location>
</feature>
<keyword evidence="7 9" id="KW-0472">Membrane</keyword>
<feature type="transmembrane region" description="Helical" evidence="9">
    <location>
        <begin position="164"/>
        <end position="184"/>
    </location>
</feature>
<dbReference type="Pfam" id="PF13620">
    <property type="entry name" value="CarboxypepD_reg"/>
    <property type="match status" value="3"/>
</dbReference>
<feature type="region of interest" description="Disordered" evidence="8">
    <location>
        <begin position="553"/>
        <end position="579"/>
    </location>
</feature>
<feature type="transmembrane region" description="Helical" evidence="9">
    <location>
        <begin position="501"/>
        <end position="519"/>
    </location>
</feature>
<feature type="domain" description="Major facilitator superfamily (MFS) profile" evidence="10">
    <location>
        <begin position="37"/>
        <end position="524"/>
    </location>
</feature>
<keyword evidence="5 9" id="KW-0812">Transmembrane</keyword>
<evidence type="ECO:0000256" key="6">
    <source>
        <dbReference type="ARBA" id="ARBA00022989"/>
    </source>
</evidence>
<evidence type="ECO:0000259" key="10">
    <source>
        <dbReference type="PROSITE" id="PS50850"/>
    </source>
</evidence>
<dbReference type="InterPro" id="IPR008969">
    <property type="entry name" value="CarboxyPept-like_regulatory"/>
</dbReference>
<proteinExistence type="inferred from homology"/>
<dbReference type="PANTHER" id="PTHR23501:SF197">
    <property type="entry name" value="COMD"/>
    <property type="match status" value="1"/>
</dbReference>
<feature type="region of interest" description="Disordered" evidence="8">
    <location>
        <begin position="1"/>
        <end position="26"/>
    </location>
</feature>
<dbReference type="FunFam" id="2.60.40.1120:FF:000002">
    <property type="entry name" value="MFS transporter"/>
    <property type="match status" value="1"/>
</dbReference>
<feature type="transmembrane region" description="Helical" evidence="9">
    <location>
        <begin position="330"/>
        <end position="352"/>
    </location>
</feature>
<evidence type="ECO:0000256" key="1">
    <source>
        <dbReference type="ARBA" id="ARBA00004651"/>
    </source>
</evidence>
<evidence type="ECO:0000256" key="7">
    <source>
        <dbReference type="ARBA" id="ARBA00023136"/>
    </source>
</evidence>
<dbReference type="SUPFAM" id="SSF49478">
    <property type="entry name" value="Cna protein B-type domain"/>
    <property type="match status" value="1"/>
</dbReference>
<evidence type="ECO:0000256" key="3">
    <source>
        <dbReference type="ARBA" id="ARBA00022448"/>
    </source>
</evidence>
<feature type="transmembrane region" description="Helical" evidence="9">
    <location>
        <begin position="384"/>
        <end position="402"/>
    </location>
</feature>
<sequence>MATTTPAGVRAHAKHGGGSHGSAGGHAPMTHRQIMEALSGLLLGMFAAILSSTIVSNALPEIITDLGGGQSAYTWVVTAALLAMTASTPLWGKLADLVSKKALVQIALVIYIAGSVVAGLAQNPGMLIGARVIQGLGAGGLTALAQIIMAAMISPRERGRYSGYLGATFAVATVGGPLVGGVITDTDWLGWRWCLYVGVPFALIALLVLQKTLHLPESKRKVKVDWLGAFFITAAVSLLLVWVTFADDKYDWLSWQTYTMVGGALLLALVFLFVESKAAEPIIPLHLFRNRTIALASVASLFVGIAMFAGTVFFSQYFQLARDKSPTMSGVMTIPMIAGLFVSSTVSGQVITKTGKWKAWLVTGGVLLTAGLGLLGTMRYDTDYWKIALFMAVMGLGIGMMMQNLVLSTQNQVAPHELGAASSVVTFFRSLGGAVGVSALGSVMATRIAHYAKDTIGQLSPQEQMAAAKASGSSQLPDMDALPTGIRNWLESAYGHGIADIFLYVAPIAFLAFLVTLFIKEVPLRTTGALAQAAEANAEAAAPAAPIPAEAAVTPAADKTPSWATAEPEAADEEGSVPAGSGIPVRGFVRGAESAPVPQAAVTLISLAGRQLGRSVAQADGSYAVDAPGAGSYVLIASADGFQPQASTIVVNDEPVAYDVLLSGTSGLTGVVRAAESAEPVQDAMVIVTDVRGDLLATGSTGEQGEFAFTELVPGTVTVAVNAAGFRPRALPVEIGGTGVTRVEVDLDAGAQVQGVVRAPHGPLADARVTLVDAAGNVVGTATTGVDGAYAFTDLDSGEYTVIATGYPPVATALTVAGRGTDGHDIELAHPGE</sequence>
<evidence type="ECO:0000256" key="9">
    <source>
        <dbReference type="SAM" id="Phobius"/>
    </source>
</evidence>
<dbReference type="KEGG" id="sact:DMT42_19035"/>
<reference evidence="11 12" key="1">
    <citation type="submission" date="2018-06" db="EMBL/GenBank/DDBJ databases">
        <title>The complete genome sequence of a nosiheptide producer Streptomyces actuosus ATCC 25421: deducing the ability of producing a new class III lantibiotics.</title>
        <authorList>
            <person name="Liu W."/>
            <person name="Sun F."/>
            <person name="Hu Y."/>
        </authorList>
    </citation>
    <scope>NUCLEOTIDE SEQUENCE [LARGE SCALE GENOMIC DNA]</scope>
    <source>
        <strain evidence="11 12">ATCC 25421</strain>
    </source>
</reference>
<feature type="transmembrane region" description="Helical" evidence="9">
    <location>
        <begin position="72"/>
        <end position="91"/>
    </location>
</feature>
<dbReference type="OrthoDB" id="7375466at2"/>
<dbReference type="SUPFAM" id="SSF49464">
    <property type="entry name" value="Carboxypeptidase regulatory domain-like"/>
    <property type="match status" value="2"/>
</dbReference>
<comment type="similarity">
    <text evidence="2">Belongs to the major facilitator superfamily. TCR/Tet family.</text>
</comment>
<dbReference type="GO" id="GO:0005886">
    <property type="term" value="C:plasma membrane"/>
    <property type="evidence" value="ECO:0007669"/>
    <property type="project" value="UniProtKB-SubCell"/>
</dbReference>
<feature type="transmembrane region" description="Helical" evidence="9">
    <location>
        <begin position="255"/>
        <end position="274"/>
    </location>
</feature>
<dbReference type="InterPro" id="IPR013783">
    <property type="entry name" value="Ig-like_fold"/>
</dbReference>
<dbReference type="PRINTS" id="PR01036">
    <property type="entry name" value="TCRTETB"/>
</dbReference>
<dbReference type="FunFam" id="1.20.1720.10:FF:000004">
    <property type="entry name" value="EmrB/QacA family drug resistance transporter"/>
    <property type="match status" value="1"/>
</dbReference>
<dbReference type="PROSITE" id="PS50850">
    <property type="entry name" value="MFS"/>
    <property type="match status" value="1"/>
</dbReference>
<keyword evidence="3" id="KW-0813">Transport</keyword>
<feature type="transmembrane region" description="Helical" evidence="9">
    <location>
        <begin position="103"/>
        <end position="121"/>
    </location>
</feature>
<dbReference type="Gene3D" id="2.60.40.1120">
    <property type="entry name" value="Carboxypeptidase-like, regulatory domain"/>
    <property type="match status" value="2"/>
</dbReference>
<name>A0A2U9P3S0_STRAS</name>
<keyword evidence="6 9" id="KW-1133">Transmembrane helix</keyword>
<dbReference type="SUPFAM" id="SSF103473">
    <property type="entry name" value="MFS general substrate transporter"/>
    <property type="match status" value="1"/>
</dbReference>
<dbReference type="InterPro" id="IPR036259">
    <property type="entry name" value="MFS_trans_sf"/>
</dbReference>
<evidence type="ECO:0000313" key="12">
    <source>
        <dbReference type="Proteomes" id="UP000247634"/>
    </source>
</evidence>
<dbReference type="AlphaFoldDB" id="A0A2U9P3S0"/>
<dbReference type="CDD" id="cd17502">
    <property type="entry name" value="MFS_Azr1_MDR_like"/>
    <property type="match status" value="1"/>
</dbReference>
<dbReference type="InterPro" id="IPR020846">
    <property type="entry name" value="MFS_dom"/>
</dbReference>
<dbReference type="GO" id="GO:0005975">
    <property type="term" value="P:carbohydrate metabolic process"/>
    <property type="evidence" value="ECO:0007669"/>
    <property type="project" value="UniProtKB-ARBA"/>
</dbReference>
<dbReference type="Proteomes" id="UP000247634">
    <property type="component" value="Chromosome"/>
</dbReference>
<evidence type="ECO:0000256" key="5">
    <source>
        <dbReference type="ARBA" id="ARBA00022692"/>
    </source>
</evidence>
<dbReference type="EMBL" id="CP029788">
    <property type="protein sequence ID" value="AWT44197.1"/>
    <property type="molecule type" value="Genomic_DNA"/>
</dbReference>
<protein>
    <submittedName>
        <fullName evidence="11">MFS transporter</fullName>
    </submittedName>
</protein>
<dbReference type="InterPro" id="IPR011701">
    <property type="entry name" value="MFS"/>
</dbReference>
<accession>A0A2U9P3S0</accession>
<evidence type="ECO:0000313" key="11">
    <source>
        <dbReference type="EMBL" id="AWT44197.1"/>
    </source>
</evidence>
<feature type="transmembrane region" description="Helical" evidence="9">
    <location>
        <begin position="222"/>
        <end position="243"/>
    </location>
</feature>
<gene>
    <name evidence="11" type="ORF">DMT42_19035</name>
</gene>
<dbReference type="GO" id="GO:0022857">
    <property type="term" value="F:transmembrane transporter activity"/>
    <property type="evidence" value="ECO:0007669"/>
    <property type="project" value="InterPro"/>
</dbReference>
<dbReference type="PANTHER" id="PTHR23501">
    <property type="entry name" value="MAJOR FACILITATOR SUPERFAMILY"/>
    <property type="match status" value="1"/>
</dbReference>
<feature type="transmembrane region" description="Helical" evidence="9">
    <location>
        <begin position="38"/>
        <end position="60"/>
    </location>
</feature>
<dbReference type="Gene3D" id="1.20.1250.20">
    <property type="entry name" value="MFS general substrate transporter like domains"/>
    <property type="match status" value="2"/>
</dbReference>
<evidence type="ECO:0000256" key="2">
    <source>
        <dbReference type="ARBA" id="ARBA00007520"/>
    </source>
</evidence>
<keyword evidence="4" id="KW-1003">Cell membrane</keyword>
<evidence type="ECO:0000256" key="8">
    <source>
        <dbReference type="SAM" id="MobiDB-lite"/>
    </source>
</evidence>
<dbReference type="Gene3D" id="2.60.40.10">
    <property type="entry name" value="Immunoglobulins"/>
    <property type="match status" value="1"/>
</dbReference>
<keyword evidence="12" id="KW-1185">Reference proteome</keyword>